<proteinExistence type="inferred from homology"/>
<evidence type="ECO:0000313" key="16">
    <source>
        <dbReference type="EMBL" id="PIW66632.1"/>
    </source>
</evidence>
<comment type="subunit">
    <text evidence="7">Homodimer.</text>
</comment>
<evidence type="ECO:0000256" key="3">
    <source>
        <dbReference type="ARBA" id="ARBA00001941"/>
    </source>
</evidence>
<evidence type="ECO:0000256" key="7">
    <source>
        <dbReference type="ARBA" id="ARBA00011738"/>
    </source>
</evidence>
<evidence type="ECO:0000256" key="14">
    <source>
        <dbReference type="ARBA" id="ARBA00023277"/>
    </source>
</evidence>
<evidence type="ECO:0000256" key="10">
    <source>
        <dbReference type="ARBA" id="ARBA00022833"/>
    </source>
</evidence>
<dbReference type="InterPro" id="IPR000056">
    <property type="entry name" value="Ribul_P_3_epim-like"/>
</dbReference>
<evidence type="ECO:0000256" key="9">
    <source>
        <dbReference type="ARBA" id="ARBA00022723"/>
    </source>
</evidence>
<keyword evidence="9" id="KW-0479">Metal-binding</keyword>
<dbReference type="Proteomes" id="UP000231267">
    <property type="component" value="Unassembled WGS sequence"/>
</dbReference>
<dbReference type="GO" id="GO:0004750">
    <property type="term" value="F:D-ribulose-phosphate 3-epimerase activity"/>
    <property type="evidence" value="ECO:0007669"/>
    <property type="project" value="UniProtKB-UniRule"/>
</dbReference>
<reference evidence="16 17" key="1">
    <citation type="submission" date="2017-09" db="EMBL/GenBank/DDBJ databases">
        <title>Depth-based differentiation of microbial function through sediment-hosted aquifers and enrichment of novel symbionts in the deep terrestrial subsurface.</title>
        <authorList>
            <person name="Probst A.J."/>
            <person name="Ladd B."/>
            <person name="Jarett J.K."/>
            <person name="Geller-Mcgrath D.E."/>
            <person name="Sieber C.M."/>
            <person name="Emerson J.B."/>
            <person name="Anantharaman K."/>
            <person name="Thomas B.C."/>
            <person name="Malmstrom R."/>
            <person name="Stieglmeier M."/>
            <person name="Klingl A."/>
            <person name="Woyke T."/>
            <person name="Ryan C.M."/>
            <person name="Banfield J.F."/>
        </authorList>
    </citation>
    <scope>NUCLEOTIDE SEQUENCE [LARGE SCALE GENOMIC DNA]</scope>
    <source>
        <strain evidence="16">CG12_big_fil_rev_8_21_14_0_65_43_15</strain>
    </source>
</reference>
<dbReference type="Pfam" id="PF00834">
    <property type="entry name" value="Ribul_P_3_epim"/>
    <property type="match status" value="1"/>
</dbReference>
<evidence type="ECO:0000256" key="4">
    <source>
        <dbReference type="ARBA" id="ARBA00001947"/>
    </source>
</evidence>
<comment type="cofactor">
    <cofactor evidence="5">
        <name>Fe(2+)</name>
        <dbReference type="ChEBI" id="CHEBI:29033"/>
    </cofactor>
</comment>
<keyword evidence="10" id="KW-0862">Zinc</keyword>
<dbReference type="Gene3D" id="3.20.20.70">
    <property type="entry name" value="Aldolase class I"/>
    <property type="match status" value="1"/>
</dbReference>
<keyword evidence="14" id="KW-0119">Carbohydrate metabolism</keyword>
<evidence type="ECO:0000256" key="5">
    <source>
        <dbReference type="ARBA" id="ARBA00001954"/>
    </source>
</evidence>
<dbReference type="InterPro" id="IPR026019">
    <property type="entry name" value="Ribul_P_3_epim"/>
</dbReference>
<comment type="cofactor">
    <cofactor evidence="2">
        <name>Mn(2+)</name>
        <dbReference type="ChEBI" id="CHEBI:29035"/>
    </cofactor>
</comment>
<comment type="cofactor">
    <cofactor evidence="3">
        <name>Co(2+)</name>
        <dbReference type="ChEBI" id="CHEBI:48828"/>
    </cofactor>
</comment>
<dbReference type="CDD" id="cd00429">
    <property type="entry name" value="RPE"/>
    <property type="match status" value="1"/>
</dbReference>
<dbReference type="PROSITE" id="PS01085">
    <property type="entry name" value="RIBUL_P_3_EPIMER_1"/>
    <property type="match status" value="1"/>
</dbReference>
<dbReference type="PROSITE" id="PS01086">
    <property type="entry name" value="RIBUL_P_3_EPIMER_2"/>
    <property type="match status" value="1"/>
</dbReference>
<dbReference type="InterPro" id="IPR013785">
    <property type="entry name" value="Aldolase_TIM"/>
</dbReference>
<dbReference type="GO" id="GO:0006098">
    <property type="term" value="P:pentose-phosphate shunt"/>
    <property type="evidence" value="ECO:0007669"/>
    <property type="project" value="UniProtKB-UniRule"/>
</dbReference>
<comment type="cofactor">
    <cofactor evidence="4">
        <name>Zn(2+)</name>
        <dbReference type="ChEBI" id="CHEBI:29105"/>
    </cofactor>
</comment>
<dbReference type="InterPro" id="IPR011060">
    <property type="entry name" value="RibuloseP-bd_barrel"/>
</dbReference>
<dbReference type="SUPFAM" id="SSF51366">
    <property type="entry name" value="Ribulose-phoshate binding barrel"/>
    <property type="match status" value="1"/>
</dbReference>
<keyword evidence="11" id="KW-0408">Iron</keyword>
<protein>
    <recommendedName>
        <fullName evidence="8 15">Ribulose-phosphate 3-epimerase</fullName>
        <ecNumber evidence="8 15">5.1.3.1</ecNumber>
    </recommendedName>
</protein>
<comment type="catalytic activity">
    <reaction evidence="1">
        <text>D-ribulose 5-phosphate = D-xylulose 5-phosphate</text>
        <dbReference type="Rhea" id="RHEA:13677"/>
        <dbReference type="ChEBI" id="CHEBI:57737"/>
        <dbReference type="ChEBI" id="CHEBI:58121"/>
        <dbReference type="EC" id="5.1.3.1"/>
    </reaction>
</comment>
<dbReference type="GO" id="GO:0005975">
    <property type="term" value="P:carbohydrate metabolic process"/>
    <property type="evidence" value="ECO:0007669"/>
    <property type="project" value="InterPro"/>
</dbReference>
<evidence type="ECO:0000256" key="11">
    <source>
        <dbReference type="ARBA" id="ARBA00023004"/>
    </source>
</evidence>
<evidence type="ECO:0000256" key="1">
    <source>
        <dbReference type="ARBA" id="ARBA00001782"/>
    </source>
</evidence>
<evidence type="ECO:0000256" key="2">
    <source>
        <dbReference type="ARBA" id="ARBA00001936"/>
    </source>
</evidence>
<dbReference type="NCBIfam" id="TIGR01163">
    <property type="entry name" value="rpe"/>
    <property type="match status" value="1"/>
</dbReference>
<organism evidence="16 17">
    <name type="scientific">Candidatus Taenaricola geysiri</name>
    <dbReference type="NCBI Taxonomy" id="1974752"/>
    <lineage>
        <taxon>Bacteria</taxon>
        <taxon>Pseudomonadati</taxon>
        <taxon>Candidatus Omnitrophota</taxon>
        <taxon>Candidatus Taenaricola</taxon>
    </lineage>
</organism>
<name>A0A2J0LFL0_9BACT</name>
<keyword evidence="13" id="KW-0413">Isomerase</keyword>
<evidence type="ECO:0000256" key="13">
    <source>
        <dbReference type="ARBA" id="ARBA00023235"/>
    </source>
</evidence>
<dbReference type="FunFam" id="3.20.20.70:FF:000191">
    <property type="entry name" value="ribulose-phosphate 3-epimerase isoform X2"/>
    <property type="match status" value="1"/>
</dbReference>
<comment type="caution">
    <text evidence="16">The sequence shown here is derived from an EMBL/GenBank/DDBJ whole genome shotgun (WGS) entry which is preliminary data.</text>
</comment>
<dbReference type="PANTHER" id="PTHR11749">
    <property type="entry name" value="RIBULOSE-5-PHOSPHATE-3-EPIMERASE"/>
    <property type="match status" value="1"/>
</dbReference>
<keyword evidence="12" id="KW-0464">Manganese</keyword>
<dbReference type="EC" id="5.1.3.1" evidence="8 15"/>
<dbReference type="AlphaFoldDB" id="A0A2J0LFL0"/>
<feature type="non-terminal residue" evidence="16">
    <location>
        <position position="167"/>
    </location>
</feature>
<sequence length="167" mass="18569">MKNKILIAPSMLSSDFSRLAEDAKRMQDAGADMLHIDVMDGHFVPNITIGPVVVENLKKHVKIPLDVHLMISEPEKYSKSFISAGADIVTFHIEACCDPSGLISEIKKQNARPGLVINPPTDFVKLKSYCSLVDFILIMSVNPGFAGQKFILSVLDKVRELRKIYDK</sequence>
<dbReference type="NCBIfam" id="NF004076">
    <property type="entry name" value="PRK05581.1-4"/>
    <property type="match status" value="1"/>
</dbReference>
<gene>
    <name evidence="16" type="primary">rpe</name>
    <name evidence="16" type="ORF">COW11_02310</name>
</gene>
<comment type="similarity">
    <text evidence="6">Belongs to the ribulose-phosphate 3-epimerase family.</text>
</comment>
<evidence type="ECO:0000256" key="12">
    <source>
        <dbReference type="ARBA" id="ARBA00023211"/>
    </source>
</evidence>
<evidence type="ECO:0000256" key="15">
    <source>
        <dbReference type="NCBIfam" id="TIGR01163"/>
    </source>
</evidence>
<dbReference type="GO" id="GO:0046872">
    <property type="term" value="F:metal ion binding"/>
    <property type="evidence" value="ECO:0007669"/>
    <property type="project" value="UniProtKB-KW"/>
</dbReference>
<evidence type="ECO:0000313" key="17">
    <source>
        <dbReference type="Proteomes" id="UP000231267"/>
    </source>
</evidence>
<evidence type="ECO:0000256" key="8">
    <source>
        <dbReference type="ARBA" id="ARBA00013188"/>
    </source>
</evidence>
<evidence type="ECO:0000256" key="6">
    <source>
        <dbReference type="ARBA" id="ARBA00009541"/>
    </source>
</evidence>
<accession>A0A2J0LFL0</accession>
<dbReference type="EMBL" id="PFGP01000048">
    <property type="protein sequence ID" value="PIW66632.1"/>
    <property type="molecule type" value="Genomic_DNA"/>
</dbReference>